<gene>
    <name evidence="2" type="ORF">BCV72DRAFT_201609</name>
</gene>
<protein>
    <submittedName>
        <fullName evidence="2">Uncharacterized protein</fullName>
    </submittedName>
</protein>
<keyword evidence="1" id="KW-0472">Membrane</keyword>
<evidence type="ECO:0000313" key="2">
    <source>
        <dbReference type="EMBL" id="ORE09381.1"/>
    </source>
</evidence>
<dbReference type="EMBL" id="KV921876">
    <property type="protein sequence ID" value="ORE09381.1"/>
    <property type="molecule type" value="Genomic_DNA"/>
</dbReference>
<reference evidence="2" key="1">
    <citation type="journal article" date="2016" name="Proc. Natl. Acad. Sci. U.S.A.">
        <title>Lipid metabolic changes in an early divergent fungus govern the establishment of a mutualistic symbiosis with endobacteria.</title>
        <authorList>
            <person name="Lastovetsky O.A."/>
            <person name="Gaspar M.L."/>
            <person name="Mondo S.J."/>
            <person name="LaButti K.M."/>
            <person name="Sandor L."/>
            <person name="Grigoriev I.V."/>
            <person name="Henry S.A."/>
            <person name="Pawlowska T.E."/>
        </authorList>
    </citation>
    <scope>NUCLEOTIDE SEQUENCE [LARGE SCALE GENOMIC DNA]</scope>
    <source>
        <strain evidence="2">ATCC 52814</strain>
    </source>
</reference>
<sequence>CHDLLRLEILVKDSIDHNKLEYALAFKYMAYLCFSITFYLISLSHHKLYEMIKVAHMMLPGSLEELPSFVSLKTLQALFFVCETSGDCTSLRLILK</sequence>
<feature type="transmembrane region" description="Helical" evidence="1">
    <location>
        <begin position="22"/>
        <end position="41"/>
    </location>
</feature>
<keyword evidence="1" id="KW-1133">Transmembrane helix</keyword>
<accession>A0A1X0RBT7</accession>
<dbReference type="Proteomes" id="UP000242414">
    <property type="component" value="Unassembled WGS sequence"/>
</dbReference>
<evidence type="ECO:0000256" key="1">
    <source>
        <dbReference type="SAM" id="Phobius"/>
    </source>
</evidence>
<proteinExistence type="predicted"/>
<organism evidence="2">
    <name type="scientific">Rhizopus microsporus var. microsporus</name>
    <dbReference type="NCBI Taxonomy" id="86635"/>
    <lineage>
        <taxon>Eukaryota</taxon>
        <taxon>Fungi</taxon>
        <taxon>Fungi incertae sedis</taxon>
        <taxon>Mucoromycota</taxon>
        <taxon>Mucoromycotina</taxon>
        <taxon>Mucoromycetes</taxon>
        <taxon>Mucorales</taxon>
        <taxon>Mucorineae</taxon>
        <taxon>Rhizopodaceae</taxon>
        <taxon>Rhizopus</taxon>
    </lineage>
</organism>
<name>A0A1X0RBT7_RHIZD</name>
<keyword evidence="1" id="KW-0812">Transmembrane</keyword>
<dbReference type="VEuPathDB" id="FungiDB:BCV72DRAFT_201609"/>
<dbReference type="AlphaFoldDB" id="A0A1X0RBT7"/>
<feature type="non-terminal residue" evidence="2">
    <location>
        <position position="1"/>
    </location>
</feature>